<dbReference type="PANTHER" id="PTHR44313:SF1">
    <property type="entry name" value="DNAJ HOMOLOG SUBFAMILY C MEMBER 17"/>
    <property type="match status" value="1"/>
</dbReference>
<dbReference type="InterPro" id="IPR052094">
    <property type="entry name" value="Pre-mRNA-splicing_ERAD"/>
</dbReference>
<dbReference type="SUPFAM" id="SSF46565">
    <property type="entry name" value="Chaperone J-domain"/>
    <property type="match status" value="2"/>
</dbReference>
<dbReference type="EMBL" id="CAICTM010000566">
    <property type="protein sequence ID" value="CAB9513037.1"/>
    <property type="molecule type" value="Genomic_DNA"/>
</dbReference>
<organism evidence="12 13">
    <name type="scientific">Seminavis robusta</name>
    <dbReference type="NCBI Taxonomy" id="568900"/>
    <lineage>
        <taxon>Eukaryota</taxon>
        <taxon>Sar</taxon>
        <taxon>Stramenopiles</taxon>
        <taxon>Ochrophyta</taxon>
        <taxon>Bacillariophyta</taxon>
        <taxon>Bacillariophyceae</taxon>
        <taxon>Bacillariophycidae</taxon>
        <taxon>Naviculales</taxon>
        <taxon>Naviculaceae</taxon>
        <taxon>Seminavis</taxon>
    </lineage>
</organism>
<feature type="region of interest" description="Disordered" evidence="9">
    <location>
        <begin position="302"/>
        <end position="387"/>
    </location>
</feature>
<dbReference type="GO" id="GO:0000390">
    <property type="term" value="P:spliceosomal complex disassembly"/>
    <property type="evidence" value="ECO:0007669"/>
    <property type="project" value="TreeGrafter"/>
</dbReference>
<evidence type="ECO:0000256" key="9">
    <source>
        <dbReference type="SAM" id="MobiDB-lite"/>
    </source>
</evidence>
<feature type="region of interest" description="Disordered" evidence="9">
    <location>
        <begin position="1146"/>
        <end position="1411"/>
    </location>
</feature>
<evidence type="ECO:0000256" key="8">
    <source>
        <dbReference type="SAM" id="Coils"/>
    </source>
</evidence>
<feature type="compositionally biased region" description="Basic residues" evidence="9">
    <location>
        <begin position="1311"/>
        <end position="1320"/>
    </location>
</feature>
<evidence type="ECO:0000313" key="13">
    <source>
        <dbReference type="Proteomes" id="UP001153069"/>
    </source>
</evidence>
<feature type="compositionally biased region" description="Basic and acidic residues" evidence="9">
    <location>
        <begin position="309"/>
        <end position="328"/>
    </location>
</feature>
<feature type="domain" description="J" evidence="10">
    <location>
        <begin position="5"/>
        <end position="73"/>
    </location>
</feature>
<evidence type="ECO:0000256" key="3">
    <source>
        <dbReference type="ARBA" id="ARBA00022490"/>
    </source>
</evidence>
<dbReference type="InterPro" id="IPR004087">
    <property type="entry name" value="KH_dom"/>
</dbReference>
<keyword evidence="13" id="KW-1185">Reference proteome</keyword>
<sequence length="1660" mass="184662">MNYIQACERLDIPTDVTLEDADLKKAFKRAALKHHPDKNLANPQAAKENFHLISTAYDFLSQCVTRQQTGPNQPRYATSDNPNGMMFDDDDDDDYYDDDYDDDDEWVDMHDILFRSFFSHFHRGGPSFGGGGFGHGHHFHHHHHHSPRQHQQQQHQYQYANDNVDDFFERCAAQQRRKQEAQERARQKKEEHAAYMAEKARKAELEGRDFFESWNIKQLQGECQRRGISIKGLQQSQIVEKLIADESNKRLRRELKLEAPLLDEWAEVIPHNTKRPEMNGIKVRVIDFYDDKYTIEWNANAGKKKKKGAKGDNGRESKQARVKPEHLRLWGTGDPNNDNNNTNNSAASSTSDKENDNGKEPRQGKKKNNNNAAPKEGATPKKQVPPEARNTKCCAICHKEHDMDDNKSQDDDSNSKTVVLPCGHIFCVDCCGEGFVPHQNSEVEVRSCRVCHKADPGVHAVACLPYVQDLQDPPPELLETIYKEYSLIVLCESVDALEKKQEKELAALDTQKSKALKEKKDAIQKTMGGNNNKDHNKKGKQKNKDEGKLMKQAQAAVESEFKPKRENLVRQHQTAWRSVANNGSMKELEQERDAATEEVTKAIGKHYRRASIKVHPDRHGDKFQAEFEALTKARDTLSDVALRHKYVEQMLQIVCSVGTMWVASSHKSWVEKHQQKKKNSDAPGNQAPKAIEGGLMHTKPRKPGFAILNVGERRIRVYLRVRGGSWYEFNSYCQSVHIVGERADANNEVTGEYNKTIIKDNFTTKLAGEIEVDLTLPHHGLWDIRWSFTVELESGDTDESELSTEATVDLVSPKFKAQMSHMKSFEGVAQRRTMELLGALRKLSTTTGTHANAQSRYETLREATLKAKHCEFHLEKAMGTVGVNVTSPDTPLGALRSALVQAKPLLEELDGALAKHEKRVTKKKFKQAVYDVLGAGEGSAWVATVSEDTLKDEMSGDSNRLYQLLMEGKKAYNLELVDAATLCAAAARDDIFSAKQLGALAERADEREIKAAEEAGREIIESEKREALENERVSMEKKAARLKFERGAIVQIKDLKSEPSLNGRLAHYMGIGSGERYVLRLNEGREIALRRFNFIKWSGIGNANWGPPPGKNKKSHSWSCNCCTFLHEGYDANDLNTCTICGTSRDEAKKHGPLENVKMKVPTTAVSAKNGDGSANPNRLDHHASSNGQYHGMESMKSTTETPISIDVSLETPHSGNTEPSNLQPPVSMKSAATKTPPPKKQNPGKEPKPAEAKPATKSASKASQRETRKLANNHPKPQEAQAAIKSAPKTPERKNGKTANHPKPEEAKTKTKTTAKNKQPKPDATKPTVLVPSAVFGSPKSRKSTRSAEQKGQATQPSNPPDDVHAEAHVNSASNAKPSEQTTTQLAEQTSQPTSMQKTPAEKPQKAKRCRFGMHCKRYKSGKCKFAHSAEDIASMKGEIPGSEAAPKEHKDPPATPSTETESVSTHRVSESVEDTDSSSKLIEHTMLIDKTKVGFIFGGPKGQRLKSMSKKSKASIRVNGNGHVRISGPTQQAVDKAVLLIESRDAKFVPRNGSNVSNCTSTIPSVINGSTTPAKNEEEGQDDLLSFLRSHSKALKTSPEAFCEWLTSEDITTLADLVEACSDENFLGEVFENGLKRFSRHSFTKSAAEIVNSRSASG</sequence>
<dbReference type="Gene3D" id="1.10.287.110">
    <property type="entry name" value="DnaJ domain"/>
    <property type="match status" value="2"/>
</dbReference>
<dbReference type="GO" id="GO:0005681">
    <property type="term" value="C:spliceosomal complex"/>
    <property type="evidence" value="ECO:0007669"/>
    <property type="project" value="TreeGrafter"/>
</dbReference>
<feature type="compositionally biased region" description="Polar residues" evidence="9">
    <location>
        <begin position="1458"/>
        <end position="1468"/>
    </location>
</feature>
<keyword evidence="8" id="KW-0175">Coiled coil</keyword>
<feature type="compositionally biased region" description="Low complexity" evidence="9">
    <location>
        <begin position="1253"/>
        <end position="1263"/>
    </location>
</feature>
<feature type="region of interest" description="Disordered" evidence="9">
    <location>
        <begin position="671"/>
        <end position="695"/>
    </location>
</feature>
<name>A0A9N8E1V7_9STRA</name>
<keyword evidence="5" id="KW-0539">Nucleus</keyword>
<dbReference type="CDD" id="cd16449">
    <property type="entry name" value="RING-HC"/>
    <property type="match status" value="1"/>
</dbReference>
<accession>A0A9N8E1V7</accession>
<dbReference type="PROSITE" id="PS50084">
    <property type="entry name" value="KH_TYPE_1"/>
    <property type="match status" value="1"/>
</dbReference>
<evidence type="ECO:0000313" key="12">
    <source>
        <dbReference type="EMBL" id="CAB9513037.1"/>
    </source>
</evidence>
<gene>
    <name evidence="12" type="ORF">SEMRO_567_G168080.1</name>
</gene>
<keyword evidence="7" id="KW-0479">Metal-binding</keyword>
<dbReference type="OrthoDB" id="259708at2759"/>
<keyword evidence="7" id="KW-0862">Zinc</keyword>
<dbReference type="SMART" id="SM00271">
    <property type="entry name" value="DnaJ"/>
    <property type="match status" value="2"/>
</dbReference>
<feature type="region of interest" description="Disordered" evidence="9">
    <location>
        <begin position="1440"/>
        <end position="1480"/>
    </location>
</feature>
<comment type="caution">
    <text evidence="12">The sequence shown here is derived from an EMBL/GenBank/DDBJ whole genome shotgun (WGS) entry which is preliminary data.</text>
</comment>
<dbReference type="Pfam" id="PF00226">
    <property type="entry name" value="DnaJ"/>
    <property type="match status" value="2"/>
</dbReference>
<keyword evidence="6" id="KW-0694">RNA-binding</keyword>
<feature type="compositionally biased region" description="Polar residues" evidence="9">
    <location>
        <begin position="68"/>
        <end position="82"/>
    </location>
</feature>
<feature type="compositionally biased region" description="Polar residues" evidence="9">
    <location>
        <begin position="1212"/>
        <end position="1225"/>
    </location>
</feature>
<dbReference type="SUPFAM" id="SSF57850">
    <property type="entry name" value="RING/U-box"/>
    <property type="match status" value="1"/>
</dbReference>
<dbReference type="InterPro" id="IPR001841">
    <property type="entry name" value="Znf_RING"/>
</dbReference>
<dbReference type="InterPro" id="IPR001623">
    <property type="entry name" value="DnaJ_domain"/>
</dbReference>
<reference evidence="12" key="1">
    <citation type="submission" date="2020-06" db="EMBL/GenBank/DDBJ databases">
        <authorList>
            <consortium name="Plant Systems Biology data submission"/>
        </authorList>
    </citation>
    <scope>NUCLEOTIDE SEQUENCE</scope>
    <source>
        <strain evidence="12">D6</strain>
    </source>
</reference>
<dbReference type="GO" id="GO:0003723">
    <property type="term" value="F:RNA binding"/>
    <property type="evidence" value="ECO:0007669"/>
    <property type="project" value="UniProtKB-UniRule"/>
</dbReference>
<dbReference type="Gene3D" id="3.30.1370.10">
    <property type="entry name" value="K Homology domain, type 1"/>
    <property type="match status" value="1"/>
</dbReference>
<keyword evidence="4" id="KW-0143">Chaperone</keyword>
<evidence type="ECO:0000259" key="11">
    <source>
        <dbReference type="PROSITE" id="PS50089"/>
    </source>
</evidence>
<feature type="compositionally biased region" description="Polar residues" evidence="9">
    <location>
        <begin position="1372"/>
        <end position="1399"/>
    </location>
</feature>
<dbReference type="InterPro" id="IPR004088">
    <property type="entry name" value="KH_dom_type_1"/>
</dbReference>
<dbReference type="InterPro" id="IPR036612">
    <property type="entry name" value="KH_dom_type_1_sf"/>
</dbReference>
<dbReference type="SMART" id="SM00322">
    <property type="entry name" value="KH"/>
    <property type="match status" value="1"/>
</dbReference>
<dbReference type="GO" id="GO:0008270">
    <property type="term" value="F:zinc ion binding"/>
    <property type="evidence" value="ECO:0007669"/>
    <property type="project" value="UniProtKB-KW"/>
</dbReference>
<dbReference type="Pfam" id="PF00013">
    <property type="entry name" value="KH_1"/>
    <property type="match status" value="1"/>
</dbReference>
<feature type="compositionally biased region" description="Basic and acidic residues" evidence="9">
    <location>
        <begin position="351"/>
        <end position="363"/>
    </location>
</feature>
<feature type="coiled-coil region" evidence="8">
    <location>
        <begin position="164"/>
        <end position="198"/>
    </location>
</feature>
<dbReference type="SUPFAM" id="SSF54791">
    <property type="entry name" value="Eukaryotic type KH-domain (KH-domain type I)"/>
    <property type="match status" value="1"/>
</dbReference>
<comment type="subcellular location">
    <subcellularLocation>
        <location evidence="2">Cytoplasm</location>
    </subcellularLocation>
    <subcellularLocation>
        <location evidence="1">Nucleus</location>
    </subcellularLocation>
</comment>
<keyword evidence="3" id="KW-0963">Cytoplasm</keyword>
<dbReference type="PROSITE" id="PS50089">
    <property type="entry name" value="ZF_RING_2"/>
    <property type="match status" value="1"/>
</dbReference>
<dbReference type="CDD" id="cd06257">
    <property type="entry name" value="DnaJ"/>
    <property type="match status" value="2"/>
</dbReference>
<protein>
    <submittedName>
        <fullName evidence="12">Uncharacterized protein</fullName>
    </submittedName>
</protein>
<feature type="compositionally biased region" description="Basic residues" evidence="9">
    <location>
        <begin position="135"/>
        <end position="148"/>
    </location>
</feature>
<evidence type="ECO:0000256" key="4">
    <source>
        <dbReference type="ARBA" id="ARBA00023186"/>
    </source>
</evidence>
<dbReference type="InterPro" id="IPR036869">
    <property type="entry name" value="J_dom_sf"/>
</dbReference>
<dbReference type="PANTHER" id="PTHR44313">
    <property type="entry name" value="DNAJ HOMOLOG SUBFAMILY C MEMBER 17"/>
    <property type="match status" value="1"/>
</dbReference>
<dbReference type="Proteomes" id="UP001153069">
    <property type="component" value="Unassembled WGS sequence"/>
</dbReference>
<evidence type="ECO:0000259" key="10">
    <source>
        <dbReference type="PROSITE" id="PS50076"/>
    </source>
</evidence>
<feature type="compositionally biased region" description="Low complexity" evidence="9">
    <location>
        <begin position="336"/>
        <end position="350"/>
    </location>
</feature>
<dbReference type="GO" id="GO:0005737">
    <property type="term" value="C:cytoplasm"/>
    <property type="evidence" value="ECO:0007669"/>
    <property type="project" value="UniProtKB-SubCell"/>
</dbReference>
<evidence type="ECO:0000256" key="1">
    <source>
        <dbReference type="ARBA" id="ARBA00004123"/>
    </source>
</evidence>
<evidence type="ECO:0000256" key="6">
    <source>
        <dbReference type="PROSITE-ProRule" id="PRU00117"/>
    </source>
</evidence>
<keyword evidence="7" id="KW-0863">Zinc-finger</keyword>
<feature type="region of interest" description="Disordered" evidence="9">
    <location>
        <begin position="132"/>
        <end position="157"/>
    </location>
</feature>
<evidence type="ECO:0000256" key="2">
    <source>
        <dbReference type="ARBA" id="ARBA00004496"/>
    </source>
</evidence>
<feature type="region of interest" description="Disordered" evidence="9">
    <location>
        <begin position="68"/>
        <end position="93"/>
    </location>
</feature>
<feature type="region of interest" description="Disordered" evidence="9">
    <location>
        <begin position="524"/>
        <end position="563"/>
    </location>
</feature>
<evidence type="ECO:0000256" key="7">
    <source>
        <dbReference type="PROSITE-ProRule" id="PRU00175"/>
    </source>
</evidence>
<dbReference type="SMART" id="SM00184">
    <property type="entry name" value="RING"/>
    <property type="match status" value="1"/>
</dbReference>
<proteinExistence type="predicted"/>
<evidence type="ECO:0000256" key="5">
    <source>
        <dbReference type="ARBA" id="ARBA00023242"/>
    </source>
</evidence>
<dbReference type="PROSITE" id="PS50076">
    <property type="entry name" value="DNAJ_2"/>
    <property type="match status" value="1"/>
</dbReference>
<feature type="domain" description="RING-type" evidence="11">
    <location>
        <begin position="394"/>
        <end position="452"/>
    </location>
</feature>